<feature type="compositionally biased region" description="Acidic residues" evidence="1">
    <location>
        <begin position="565"/>
        <end position="608"/>
    </location>
</feature>
<dbReference type="InterPro" id="IPR051923">
    <property type="entry name" value="Glycosyl_Hydrolase_39"/>
</dbReference>
<reference evidence="2 3" key="1">
    <citation type="submission" date="2017-10" db="EMBL/GenBank/DDBJ databases">
        <title>The new phylogeny of genus Mycobacterium.</title>
        <authorList>
            <person name="Tortoli E."/>
            <person name="Trovato A."/>
            <person name="Cirillo D.M."/>
        </authorList>
    </citation>
    <scope>NUCLEOTIDE SEQUENCE [LARGE SCALE GENOMIC DNA]</scope>
    <source>
        <strain evidence="2 3">IP141170001</strain>
    </source>
</reference>
<proteinExistence type="predicted"/>
<evidence type="ECO:0000313" key="2">
    <source>
        <dbReference type="EMBL" id="PEG56188.1"/>
    </source>
</evidence>
<keyword evidence="3" id="KW-1185">Reference proteome</keyword>
<dbReference type="STRING" id="1801.BRW64_01290"/>
<dbReference type="InterPro" id="IPR017853">
    <property type="entry name" value="GH"/>
</dbReference>
<dbReference type="SUPFAM" id="SSF51445">
    <property type="entry name" value="(Trans)glycosidases"/>
    <property type="match status" value="1"/>
</dbReference>
<dbReference type="AlphaFoldDB" id="A0A1Q4HLC7"/>
<protein>
    <submittedName>
        <fullName evidence="2">Uncharacterized protein</fullName>
    </submittedName>
</protein>
<name>A0A1Q4HLC7_9MYCO</name>
<accession>A0A1Q4HLC7</accession>
<comment type="caution">
    <text evidence="2">The sequence shown here is derived from an EMBL/GenBank/DDBJ whole genome shotgun (WGS) entry which is preliminary data.</text>
</comment>
<sequence>MAAVATVSALALVCATTEQRPPIDPPTRSDPVELTAAIVESPTTVGVADSDVMRTGSIEEVDRHLDLLQSIGVQNVRVGISWYATQSSANSDFVWTSTDYVIEEAYRRGMGVLGVLHETPAWAGRPPLAGMPDPAAFGAFAGAVAERYQGKVSALEVWNEPNGRIFLDPLDPAGYTAMLRAAYTAIKAHDDLDDPDDDITVIAGGLGSGRTVPGVSINPVDYLQGMYAAGAHGYFDALAFHPYQRDIPFSQGESERNSPILQLRAIRELMRLNGDGELKVWASEYGLSTAPFNPLLPLQYNSLRKQARFIADFLSNWQNEEGTGPMFIYSTIDLNSASFNSEKNFGLFYSDGTPKPAVKVIVDFLNGADLDLPRRNLFDEVKAILDGTLRFGGAVIRGAVDVLAGVTIGLVSGIASVASWVLGDTWLVNTPRAVLTAVVHLIADGVTGTVNRIGDAISHALGIERPGPGTNRTSTGAAIVESPTAADAMPGSGEPDEPGTLRHDAAETRVTEAVDRQAVAVEPARTEPETTDTHSLAPESPESELADVDPSEQPAGPAELPADLGAEELEESEGQPAENESETNTSDDVDADDVDADVDGGVDADDVDAGPTPSAATAHGSDAPAPIGAH</sequence>
<dbReference type="Proteomes" id="UP000220340">
    <property type="component" value="Unassembled WGS sequence"/>
</dbReference>
<dbReference type="PANTHER" id="PTHR12631">
    <property type="entry name" value="ALPHA-L-IDURONIDASE"/>
    <property type="match status" value="1"/>
</dbReference>
<feature type="region of interest" description="Disordered" evidence="1">
    <location>
        <begin position="482"/>
        <end position="501"/>
    </location>
</feature>
<dbReference type="Gene3D" id="3.20.20.80">
    <property type="entry name" value="Glycosidases"/>
    <property type="match status" value="1"/>
</dbReference>
<feature type="region of interest" description="Disordered" evidence="1">
    <location>
        <begin position="510"/>
        <end position="630"/>
    </location>
</feature>
<gene>
    <name evidence="2" type="ORF">CRI78_02090</name>
</gene>
<dbReference type="PANTHER" id="PTHR12631:SF10">
    <property type="entry name" value="BETA-XYLOSIDASE-LIKE PROTEIN-RELATED"/>
    <property type="match status" value="1"/>
</dbReference>
<evidence type="ECO:0000256" key="1">
    <source>
        <dbReference type="SAM" id="MobiDB-lite"/>
    </source>
</evidence>
<feature type="compositionally biased region" description="Acidic residues" evidence="1">
    <location>
        <begin position="541"/>
        <end position="550"/>
    </location>
</feature>
<dbReference type="GO" id="GO:0004553">
    <property type="term" value="F:hydrolase activity, hydrolyzing O-glycosyl compounds"/>
    <property type="evidence" value="ECO:0007669"/>
    <property type="project" value="TreeGrafter"/>
</dbReference>
<organism evidence="2 3">
    <name type="scientific">Mycolicibacterium diernhoferi</name>
    <dbReference type="NCBI Taxonomy" id="1801"/>
    <lineage>
        <taxon>Bacteria</taxon>
        <taxon>Bacillati</taxon>
        <taxon>Actinomycetota</taxon>
        <taxon>Actinomycetes</taxon>
        <taxon>Mycobacteriales</taxon>
        <taxon>Mycobacteriaceae</taxon>
        <taxon>Mycolicibacterium</taxon>
    </lineage>
</organism>
<evidence type="ECO:0000313" key="3">
    <source>
        <dbReference type="Proteomes" id="UP000220340"/>
    </source>
</evidence>
<dbReference type="EMBL" id="PDCR01000002">
    <property type="protein sequence ID" value="PEG56188.1"/>
    <property type="molecule type" value="Genomic_DNA"/>
</dbReference>